<evidence type="ECO:0000313" key="2">
    <source>
        <dbReference type="EMBL" id="KAA8646197.1"/>
    </source>
</evidence>
<feature type="region of interest" description="Disordered" evidence="1">
    <location>
        <begin position="839"/>
        <end position="911"/>
    </location>
</feature>
<dbReference type="GeneID" id="54330325"/>
<protein>
    <submittedName>
        <fullName evidence="3">Uncharacterized protein</fullName>
    </submittedName>
</protein>
<proteinExistence type="predicted"/>
<reference evidence="2 5" key="2">
    <citation type="submission" date="2019-08" db="EMBL/GenBank/DDBJ databases">
        <title>The genome sequence of a newly discovered highly antifungal drug resistant Aspergillus species, Aspergillus tanneri NIH 1004.</title>
        <authorList>
            <person name="Mounaud S."/>
            <person name="Singh I."/>
            <person name="Joardar V."/>
            <person name="Pakala S."/>
            <person name="Pakala S."/>
            <person name="Venepally P."/>
            <person name="Chung J.K."/>
            <person name="Losada L."/>
            <person name="Nierman W.C."/>
        </authorList>
    </citation>
    <scope>NUCLEOTIDE SEQUENCE [LARGE SCALE GENOMIC DNA]</scope>
    <source>
        <strain evidence="2 5">NIH1004</strain>
    </source>
</reference>
<evidence type="ECO:0000313" key="5">
    <source>
        <dbReference type="Proteomes" id="UP000324241"/>
    </source>
</evidence>
<dbReference type="OrthoDB" id="4159838at2759"/>
<dbReference type="VEuPathDB" id="FungiDB:EYZ11_010050"/>
<reference evidence="3 4" key="1">
    <citation type="submission" date="2019-03" db="EMBL/GenBank/DDBJ databases">
        <title>The genome sequence of a newly discovered highly antifungal drug resistant Aspergillus species, Aspergillus tanneri NIH 1004.</title>
        <authorList>
            <person name="Mounaud S."/>
            <person name="Singh I."/>
            <person name="Joardar V."/>
            <person name="Pakala S."/>
            <person name="Pakala S."/>
            <person name="Venepally P."/>
            <person name="Hoover J."/>
            <person name="Nierman W."/>
            <person name="Chung J."/>
            <person name="Losada L."/>
        </authorList>
    </citation>
    <scope>NUCLEOTIDE SEQUENCE [LARGE SCALE GENOMIC DNA]</scope>
    <source>
        <strain evidence="3 4">NIH1004</strain>
    </source>
</reference>
<feature type="region of interest" description="Disordered" evidence="1">
    <location>
        <begin position="38"/>
        <end position="82"/>
    </location>
</feature>
<dbReference type="STRING" id="1220188.A0A4S3J6B3"/>
<dbReference type="EMBL" id="QUQM01000007">
    <property type="protein sequence ID" value="KAA8646197.1"/>
    <property type="molecule type" value="Genomic_DNA"/>
</dbReference>
<feature type="region of interest" description="Disordered" evidence="1">
    <location>
        <begin position="806"/>
        <end position="827"/>
    </location>
</feature>
<dbReference type="AlphaFoldDB" id="A0A4S3J6B3"/>
<feature type="compositionally biased region" description="Low complexity" evidence="1">
    <location>
        <begin position="718"/>
        <end position="752"/>
    </location>
</feature>
<keyword evidence="4" id="KW-1185">Reference proteome</keyword>
<dbReference type="RefSeq" id="XP_033425558.1">
    <property type="nucleotide sequence ID" value="XM_033572243.1"/>
</dbReference>
<gene>
    <name evidence="2" type="ORF">ATNIH1004_007623</name>
    <name evidence="3" type="ORF">EYZ11_010050</name>
</gene>
<feature type="compositionally biased region" description="Acidic residues" evidence="1">
    <location>
        <begin position="900"/>
        <end position="911"/>
    </location>
</feature>
<evidence type="ECO:0000313" key="3">
    <source>
        <dbReference type="EMBL" id="THC90486.1"/>
    </source>
</evidence>
<accession>A0A4S3J6B3</accession>
<feature type="compositionally biased region" description="Polar residues" evidence="1">
    <location>
        <begin position="842"/>
        <end position="855"/>
    </location>
</feature>
<name>A0A4S3J6B3_9EURO</name>
<dbReference type="Proteomes" id="UP000324241">
    <property type="component" value="Unassembled WGS sequence"/>
</dbReference>
<dbReference type="Proteomes" id="UP000308092">
    <property type="component" value="Unassembled WGS sequence"/>
</dbReference>
<feature type="region of interest" description="Disordered" evidence="1">
    <location>
        <begin position="147"/>
        <end position="172"/>
    </location>
</feature>
<sequence length="911" mass="100677">MEDIRPTARWANRMLRPLTSVYYRLQKHHEIQTSVADAKLREKSGTRDTVPTQPSKPPETEQGCSYSDEEPGDPAWIPGKPEKRRLRHNYSSRGRKGIEVRRRSRLSIHSPELHKTLPGAIEIATPLITGTAQRPQEVSSFRKQLFRNALPPADPTTSSDQRKTARTNHSNFPSYQGSWKQVLDLSGDAGLVHIAHSLDRIFLKLLHRTRIDEPNRGTRSLLSMTVRRLPEFIAEEQKIQDEADGDKDVDMCDAYFTELEAHYAPGGNGWQPFREAVRARGIHLVSDMVQKGWITKLAACRLLEECMGQGEYDAFELLMSRYLVALDTYEYPTAFDSHRPLSHCDDPVHILGVYYLRSTGRRSFVFDELSRLLLCRVFPAEWMVTTLWKRCVDGAIKSLSTGDGDSAAATRLIEAVILSAGAVYHDTEIVVSSVECRECSRSTRTSTNMTALPTDSTPCPIPLQDGLSNLVSSLVTALCGMCVARSQASGAIEKASGEKVRCMVERLAISVQRTIGVKPLAHGAEGPTARSLRCTYVLIGDYFLRCGQDLPSTEIFSRQGSISRRNFESFFLSLASQHDMVKELAELVRQVFHCCRQVRKGDKSRTPREVRDRVSQLTQLTRVQGASLLLGKVAAETAMGLAEMTLDPDDHAWAMEVQEQVVALQRGQKVKQYPRSTHVSDTGLYRWEESISEWVASTPAPKTRAVYVNLSSKPLGQPASTIASSTNSTSSSPSESGETASSITSSTPSVTTKRPCGSADRAPKRLRSTPEERNAGAAKEWPRLPLSLLRTSSSESDGAPIAARTRTAQALKESGPAPTTRSPQGAITTRIQVVIVHRKSEGATSNQSAPSSSTEPIGPRTRSAHKVCNTPDVARAPRRSLRAAARASRGRMRRELSSTLDEDSDDELSFV</sequence>
<evidence type="ECO:0000313" key="4">
    <source>
        <dbReference type="Proteomes" id="UP000308092"/>
    </source>
</evidence>
<organism evidence="3 4">
    <name type="scientific">Aspergillus tanneri</name>
    <dbReference type="NCBI Taxonomy" id="1220188"/>
    <lineage>
        <taxon>Eukaryota</taxon>
        <taxon>Fungi</taxon>
        <taxon>Dikarya</taxon>
        <taxon>Ascomycota</taxon>
        <taxon>Pezizomycotina</taxon>
        <taxon>Eurotiomycetes</taxon>
        <taxon>Eurotiomycetidae</taxon>
        <taxon>Eurotiales</taxon>
        <taxon>Aspergillaceae</taxon>
        <taxon>Aspergillus</taxon>
        <taxon>Aspergillus subgen. Circumdati</taxon>
    </lineage>
</organism>
<evidence type="ECO:0000256" key="1">
    <source>
        <dbReference type="SAM" id="MobiDB-lite"/>
    </source>
</evidence>
<comment type="caution">
    <text evidence="3">The sequence shown here is derived from an EMBL/GenBank/DDBJ whole genome shotgun (WGS) entry which is preliminary data.</text>
</comment>
<feature type="region of interest" description="Disordered" evidence="1">
    <location>
        <begin position="715"/>
        <end position="780"/>
    </location>
</feature>
<feature type="compositionally biased region" description="Polar residues" evidence="1">
    <location>
        <begin position="817"/>
        <end position="827"/>
    </location>
</feature>
<dbReference type="EMBL" id="SOSA01000515">
    <property type="protein sequence ID" value="THC90486.1"/>
    <property type="molecule type" value="Genomic_DNA"/>
</dbReference>